<dbReference type="InParanoid" id="A0A2J6SVX9"/>
<protein>
    <submittedName>
        <fullName evidence="2">Uncharacterized protein</fullName>
    </submittedName>
</protein>
<organism evidence="2 3">
    <name type="scientific">Hyaloscypha bicolor E</name>
    <dbReference type="NCBI Taxonomy" id="1095630"/>
    <lineage>
        <taxon>Eukaryota</taxon>
        <taxon>Fungi</taxon>
        <taxon>Dikarya</taxon>
        <taxon>Ascomycota</taxon>
        <taxon>Pezizomycotina</taxon>
        <taxon>Leotiomycetes</taxon>
        <taxon>Helotiales</taxon>
        <taxon>Hyaloscyphaceae</taxon>
        <taxon>Hyaloscypha</taxon>
        <taxon>Hyaloscypha bicolor</taxon>
    </lineage>
</organism>
<reference evidence="2 3" key="1">
    <citation type="submission" date="2016-04" db="EMBL/GenBank/DDBJ databases">
        <title>A degradative enzymes factory behind the ericoid mycorrhizal symbiosis.</title>
        <authorList>
            <consortium name="DOE Joint Genome Institute"/>
            <person name="Martino E."/>
            <person name="Morin E."/>
            <person name="Grelet G."/>
            <person name="Kuo A."/>
            <person name="Kohler A."/>
            <person name="Daghino S."/>
            <person name="Barry K."/>
            <person name="Choi C."/>
            <person name="Cichocki N."/>
            <person name="Clum A."/>
            <person name="Copeland A."/>
            <person name="Hainaut M."/>
            <person name="Haridas S."/>
            <person name="Labutti K."/>
            <person name="Lindquist E."/>
            <person name="Lipzen A."/>
            <person name="Khouja H.-R."/>
            <person name="Murat C."/>
            <person name="Ohm R."/>
            <person name="Olson A."/>
            <person name="Spatafora J."/>
            <person name="Veneault-Fourrey C."/>
            <person name="Henrissat B."/>
            <person name="Grigoriev I."/>
            <person name="Martin F."/>
            <person name="Perotto S."/>
        </authorList>
    </citation>
    <scope>NUCLEOTIDE SEQUENCE [LARGE SCALE GENOMIC DNA]</scope>
    <source>
        <strain evidence="2 3">E</strain>
    </source>
</reference>
<proteinExistence type="predicted"/>
<name>A0A2J6SVX9_9HELO</name>
<dbReference type="AlphaFoldDB" id="A0A2J6SVX9"/>
<keyword evidence="3" id="KW-1185">Reference proteome</keyword>
<dbReference type="EMBL" id="KZ613856">
    <property type="protein sequence ID" value="PMD54931.1"/>
    <property type="molecule type" value="Genomic_DNA"/>
</dbReference>
<evidence type="ECO:0000313" key="3">
    <source>
        <dbReference type="Proteomes" id="UP000235371"/>
    </source>
</evidence>
<accession>A0A2J6SVX9</accession>
<evidence type="ECO:0000256" key="1">
    <source>
        <dbReference type="SAM" id="MobiDB-lite"/>
    </source>
</evidence>
<evidence type="ECO:0000313" key="2">
    <source>
        <dbReference type="EMBL" id="PMD54931.1"/>
    </source>
</evidence>
<dbReference type="Proteomes" id="UP000235371">
    <property type="component" value="Unassembled WGS sequence"/>
</dbReference>
<sequence length="341" mass="36975">MTLTRTAADELWSTGRGRGLGSKSWAGGHPRAPPEAADDVSWPRSWTWNGSANGEAGEAQAVAPLAGQFVILPDWTVQYGERYHHTSAWLRAGWVGTGDWQCEALEALRYSALAPFSFAGKLLAPREYRMQSAWRIVSVLELLKVARHADCWTLPRAVKGASNASLTAASRQRGSSSPVVCIVPAPPLASMPGPKASTSLLLRPMSRATFPAILGPPPWCSGGEPFLVVLQGTSQWCHTPLSHPLLPDKIEGISVVRSSSPIQPSVRDRASWDSFPRKKEEGSFVKLGQEPSTGFFLLELECFYTCPAHNKTSCESHSAGRCFFGGAVIAPRQTWARLPTD</sequence>
<gene>
    <name evidence="2" type="ORF">K444DRAFT_666874</name>
</gene>
<dbReference type="GeneID" id="36595312"/>
<dbReference type="RefSeq" id="XP_024731835.1">
    <property type="nucleotide sequence ID" value="XM_024887236.1"/>
</dbReference>
<feature type="region of interest" description="Disordered" evidence="1">
    <location>
        <begin position="14"/>
        <end position="41"/>
    </location>
</feature>